<evidence type="ECO:0000313" key="4">
    <source>
        <dbReference type="EMBL" id="MBP2387726.1"/>
    </source>
</evidence>
<name>A0ABS4XGY2_9MICC</name>
<organism evidence="4 5">
    <name type="scientific">Paeniglutamicibacter kerguelensis</name>
    <dbReference type="NCBI Taxonomy" id="254788"/>
    <lineage>
        <taxon>Bacteria</taxon>
        <taxon>Bacillati</taxon>
        <taxon>Actinomycetota</taxon>
        <taxon>Actinomycetes</taxon>
        <taxon>Micrococcales</taxon>
        <taxon>Micrococcaceae</taxon>
        <taxon>Paeniglutamicibacter</taxon>
    </lineage>
</organism>
<evidence type="ECO:0000259" key="3">
    <source>
        <dbReference type="PROSITE" id="PS51078"/>
    </source>
</evidence>
<keyword evidence="1" id="KW-0805">Transcription regulation</keyword>
<proteinExistence type="predicted"/>
<dbReference type="PROSITE" id="PS51078">
    <property type="entry name" value="ICLR_ED"/>
    <property type="match status" value="1"/>
</dbReference>
<dbReference type="PANTHER" id="PTHR30136:SF24">
    <property type="entry name" value="HTH-TYPE TRANSCRIPTIONAL REPRESSOR ALLR"/>
    <property type="match status" value="1"/>
</dbReference>
<keyword evidence="4" id="KW-0238">DNA-binding</keyword>
<dbReference type="InterPro" id="IPR036388">
    <property type="entry name" value="WH-like_DNA-bd_sf"/>
</dbReference>
<dbReference type="InterPro" id="IPR036390">
    <property type="entry name" value="WH_DNA-bd_sf"/>
</dbReference>
<dbReference type="PANTHER" id="PTHR30136">
    <property type="entry name" value="HELIX-TURN-HELIX TRANSCRIPTIONAL REGULATOR, ICLR FAMILY"/>
    <property type="match status" value="1"/>
</dbReference>
<dbReference type="SUPFAM" id="SSF46785">
    <property type="entry name" value="Winged helix' DNA-binding domain"/>
    <property type="match status" value="1"/>
</dbReference>
<dbReference type="Pfam" id="PF01614">
    <property type="entry name" value="IclR_C"/>
    <property type="match status" value="1"/>
</dbReference>
<dbReference type="GO" id="GO:0003677">
    <property type="term" value="F:DNA binding"/>
    <property type="evidence" value="ECO:0007669"/>
    <property type="project" value="UniProtKB-KW"/>
</dbReference>
<dbReference type="InterPro" id="IPR029016">
    <property type="entry name" value="GAF-like_dom_sf"/>
</dbReference>
<dbReference type="Proteomes" id="UP001296993">
    <property type="component" value="Unassembled WGS sequence"/>
</dbReference>
<feature type="domain" description="IclR-ED" evidence="3">
    <location>
        <begin position="38"/>
        <end position="213"/>
    </location>
</feature>
<dbReference type="SUPFAM" id="SSF55781">
    <property type="entry name" value="GAF domain-like"/>
    <property type="match status" value="1"/>
</dbReference>
<dbReference type="Gene3D" id="1.10.10.10">
    <property type="entry name" value="Winged helix-like DNA-binding domain superfamily/Winged helix DNA-binding domain"/>
    <property type="match status" value="1"/>
</dbReference>
<dbReference type="EMBL" id="JAGIOF010000001">
    <property type="protein sequence ID" value="MBP2387726.1"/>
    <property type="molecule type" value="Genomic_DNA"/>
</dbReference>
<gene>
    <name evidence="4" type="ORF">JOF47_003237</name>
</gene>
<keyword evidence="5" id="KW-1185">Reference proteome</keyword>
<protein>
    <submittedName>
        <fullName evidence="4">DNA-binding IclR family transcriptional regulator</fullName>
    </submittedName>
</protein>
<comment type="caution">
    <text evidence="4">The sequence shown here is derived from an EMBL/GenBank/DDBJ whole genome shotgun (WGS) entry which is preliminary data.</text>
</comment>
<dbReference type="InterPro" id="IPR050707">
    <property type="entry name" value="HTH_MetabolicPath_Reg"/>
</dbReference>
<evidence type="ECO:0000313" key="5">
    <source>
        <dbReference type="Proteomes" id="UP001296993"/>
    </source>
</evidence>
<dbReference type="InterPro" id="IPR014757">
    <property type="entry name" value="Tscrpt_reg_IclR_C"/>
</dbReference>
<dbReference type="Gene3D" id="3.30.450.40">
    <property type="match status" value="1"/>
</dbReference>
<evidence type="ECO:0000256" key="2">
    <source>
        <dbReference type="ARBA" id="ARBA00023163"/>
    </source>
</evidence>
<accession>A0ABS4XGY2</accession>
<evidence type="ECO:0000256" key="1">
    <source>
        <dbReference type="ARBA" id="ARBA00023015"/>
    </source>
</evidence>
<keyword evidence="2" id="KW-0804">Transcription</keyword>
<sequence>MADSTQIPVSTVYRMLTSLVSSGFAQKTSTKHYGAGPIAVQLSERYRDTTLTTGSVTPYLRQLAQDSGEFVAFMVAHGTEAVCVEAVDSRHMLRCCYTVGASQPLLRGATATALLSRMPRDSRHRVFDHYRVSDETRTAIEQACTQAVADGYAVSYGELDAGIWGVSAPVVDGAGGLSGVVTLMAPAERSAYRSSQLIRLVRRTADFLSGGIQ</sequence>
<reference evidence="4 5" key="1">
    <citation type="submission" date="2021-03" db="EMBL/GenBank/DDBJ databases">
        <title>Sequencing the genomes of 1000 actinobacteria strains.</title>
        <authorList>
            <person name="Klenk H.-P."/>
        </authorList>
    </citation>
    <scope>NUCLEOTIDE SEQUENCE [LARGE SCALE GENOMIC DNA]</scope>
    <source>
        <strain evidence="4 5">DSM 15797</strain>
    </source>
</reference>